<keyword evidence="1" id="KW-1133">Transmembrane helix</keyword>
<organism evidence="2 3">
    <name type="scientific">Polynucleobacter antarcticus</name>
    <dbReference type="NCBI Taxonomy" id="1743162"/>
    <lineage>
        <taxon>Bacteria</taxon>
        <taxon>Pseudomonadati</taxon>
        <taxon>Pseudomonadota</taxon>
        <taxon>Betaproteobacteria</taxon>
        <taxon>Burkholderiales</taxon>
        <taxon>Burkholderiaceae</taxon>
        <taxon>Polynucleobacter</taxon>
    </lineage>
</organism>
<dbReference type="RefSeq" id="WP_173942035.1">
    <property type="nucleotide sequence ID" value="NZ_CBCSCD010000002.1"/>
</dbReference>
<feature type="transmembrane region" description="Helical" evidence="1">
    <location>
        <begin position="112"/>
        <end position="131"/>
    </location>
</feature>
<protein>
    <recommendedName>
        <fullName evidence="4">O-antigen ligase</fullName>
    </recommendedName>
</protein>
<name>A0A6M9Q110_9BURK</name>
<gene>
    <name evidence="2" type="ORF">DCO16_01565</name>
</gene>
<accession>A0A6M9Q110</accession>
<evidence type="ECO:0008006" key="4">
    <source>
        <dbReference type="Google" id="ProtNLM"/>
    </source>
</evidence>
<feature type="transmembrane region" description="Helical" evidence="1">
    <location>
        <begin position="75"/>
        <end position="97"/>
    </location>
</feature>
<feature type="transmembrane region" description="Helical" evidence="1">
    <location>
        <begin position="410"/>
        <end position="435"/>
    </location>
</feature>
<feature type="transmembrane region" description="Helical" evidence="1">
    <location>
        <begin position="261"/>
        <end position="284"/>
    </location>
</feature>
<feature type="transmembrane region" description="Helical" evidence="1">
    <location>
        <begin position="234"/>
        <end position="255"/>
    </location>
</feature>
<reference evidence="2 3" key="1">
    <citation type="submission" date="2018-04" db="EMBL/GenBank/DDBJ databases">
        <title>Polynucleobacter sp. LimPoW16 genome.</title>
        <authorList>
            <person name="Hahn M.W."/>
        </authorList>
    </citation>
    <scope>NUCLEOTIDE SEQUENCE [LARGE SCALE GENOMIC DNA]</scope>
    <source>
        <strain evidence="2 3">LimPoW16</strain>
    </source>
</reference>
<keyword evidence="3" id="KW-1185">Reference proteome</keyword>
<evidence type="ECO:0000313" key="2">
    <source>
        <dbReference type="EMBL" id="QKM61883.1"/>
    </source>
</evidence>
<feature type="transmembrane region" description="Helical" evidence="1">
    <location>
        <begin position="138"/>
        <end position="156"/>
    </location>
</feature>
<dbReference type="EMBL" id="CP028941">
    <property type="protein sequence ID" value="QKM61883.1"/>
    <property type="molecule type" value="Genomic_DNA"/>
</dbReference>
<keyword evidence="1" id="KW-0472">Membrane</keyword>
<dbReference type="Proteomes" id="UP000500806">
    <property type="component" value="Chromosome"/>
</dbReference>
<feature type="transmembrane region" description="Helical" evidence="1">
    <location>
        <begin position="296"/>
        <end position="315"/>
    </location>
</feature>
<feature type="transmembrane region" description="Helical" evidence="1">
    <location>
        <begin position="447"/>
        <end position="467"/>
    </location>
</feature>
<sequence length="501" mass="55504">MKNTSSLDKIGLLLIITSSVLLGIWATMNTIALRNILLAIGGLLAIAYWWNEFAKNKAVPAAAPIAKPAPLKNTMLTWIAIALIGIMFLWVVAHYIFFSQNPDQQWGELRSTWLRAFVAVLIGSATGLALNRDSRFTPILWLGLFMSFVFLIGQYIPKALLKHSMFAVDWFGDYIYWAKFHGVLAGTLLIAGLLGLLVDRFYFNNNHEGNIYKKTTLDSNSDGKRTSPSFRLSYFLMAYAVLGICIAAYSFVFVFDAKAGLGMLIILIGFWVFLGALALMAKVVFGKNKRISLASLSRILLIVTVVGIPLFWVSANHIKNNPGWESLFEDVRIGVQIDKYKHWTDPALGFPVRADGKGVAGNTYERASLASAGLRVITLEPIGSGALRSFRDQINKYVPGYKSHPYTHSAWIDLGLTFGLPGLLLLPAALLLILVNAFRDTSLRNRGMIISLALAFLILYSVGEYGFQHSIEILFYIAGLLCGLSLVRHPIANDQYLQKPD</sequence>
<feature type="transmembrane region" description="Helical" evidence="1">
    <location>
        <begin position="7"/>
        <end position="25"/>
    </location>
</feature>
<feature type="transmembrane region" description="Helical" evidence="1">
    <location>
        <begin position="31"/>
        <end position="50"/>
    </location>
</feature>
<keyword evidence="1" id="KW-0812">Transmembrane</keyword>
<evidence type="ECO:0000256" key="1">
    <source>
        <dbReference type="SAM" id="Phobius"/>
    </source>
</evidence>
<dbReference type="AlphaFoldDB" id="A0A6M9Q110"/>
<proteinExistence type="predicted"/>
<evidence type="ECO:0000313" key="3">
    <source>
        <dbReference type="Proteomes" id="UP000500806"/>
    </source>
</evidence>
<feature type="transmembrane region" description="Helical" evidence="1">
    <location>
        <begin position="176"/>
        <end position="198"/>
    </location>
</feature>
<dbReference type="KEGG" id="pani:DCO16_01565"/>
<feature type="transmembrane region" description="Helical" evidence="1">
    <location>
        <begin position="473"/>
        <end position="491"/>
    </location>
</feature>